<name>A0A371P8K0_9ACTN</name>
<dbReference type="SMART" id="SM00347">
    <property type="entry name" value="HTH_MARR"/>
    <property type="match status" value="1"/>
</dbReference>
<sequence>MPTDAHQIARAVARLNRRLRQERHSDLTPTQMSVLGAIRQLGEATPSAIAALERVQPPSITRTLTSLVDAGMATRSPHPDDGRQVLMAVSERGEAVLAEERSRRDLWLSHRLTELTPAERRTLKEAAALMERLSGL</sequence>
<dbReference type="Proteomes" id="UP000265581">
    <property type="component" value="Unassembled WGS sequence"/>
</dbReference>
<dbReference type="InterPro" id="IPR036388">
    <property type="entry name" value="WH-like_DNA-bd_sf"/>
</dbReference>
<gene>
    <name evidence="2" type="ORF">DX116_01050</name>
</gene>
<evidence type="ECO:0000259" key="1">
    <source>
        <dbReference type="PROSITE" id="PS50995"/>
    </source>
</evidence>
<dbReference type="Pfam" id="PF01047">
    <property type="entry name" value="MarR"/>
    <property type="match status" value="1"/>
</dbReference>
<comment type="caution">
    <text evidence="2">The sequence shown here is derived from an EMBL/GenBank/DDBJ whole genome shotgun (WGS) entry which is preliminary data.</text>
</comment>
<dbReference type="InterPro" id="IPR052526">
    <property type="entry name" value="HTH-type_Bedaq_tolerance"/>
</dbReference>
<accession>A0A371P8K0</accession>
<dbReference type="OrthoDB" id="9804055at2"/>
<dbReference type="InterPro" id="IPR036390">
    <property type="entry name" value="WH_DNA-bd_sf"/>
</dbReference>
<keyword evidence="3" id="KW-1185">Reference proteome</keyword>
<dbReference type="SUPFAM" id="SSF46785">
    <property type="entry name" value="Winged helix' DNA-binding domain"/>
    <property type="match status" value="1"/>
</dbReference>
<evidence type="ECO:0000313" key="2">
    <source>
        <dbReference type="EMBL" id="REK72263.1"/>
    </source>
</evidence>
<dbReference type="PROSITE" id="PS50995">
    <property type="entry name" value="HTH_MARR_2"/>
    <property type="match status" value="1"/>
</dbReference>
<reference evidence="2 3" key="1">
    <citation type="submission" date="2018-08" db="EMBL/GenBank/DDBJ databases">
        <title>Aeromicrobium sp. M2KJ-4, whole genome shotgun sequence.</title>
        <authorList>
            <person name="Tuo L."/>
        </authorList>
    </citation>
    <scope>NUCLEOTIDE SEQUENCE [LARGE SCALE GENOMIC DNA]</scope>
    <source>
        <strain evidence="2 3">M2KJ-4</strain>
    </source>
</reference>
<protein>
    <submittedName>
        <fullName evidence="2">MarR family transcriptional regulator</fullName>
    </submittedName>
</protein>
<dbReference type="PANTHER" id="PTHR39515:SF2">
    <property type="entry name" value="HTH-TYPE TRANSCRIPTIONAL REGULATOR RV0880"/>
    <property type="match status" value="1"/>
</dbReference>
<dbReference type="EMBL" id="QUBR01000001">
    <property type="protein sequence ID" value="REK72263.1"/>
    <property type="molecule type" value="Genomic_DNA"/>
</dbReference>
<dbReference type="GO" id="GO:0003700">
    <property type="term" value="F:DNA-binding transcription factor activity"/>
    <property type="evidence" value="ECO:0007669"/>
    <property type="project" value="InterPro"/>
</dbReference>
<proteinExistence type="predicted"/>
<evidence type="ECO:0000313" key="3">
    <source>
        <dbReference type="Proteomes" id="UP000265581"/>
    </source>
</evidence>
<dbReference type="RefSeq" id="WP_119702396.1">
    <property type="nucleotide sequence ID" value="NZ_JBHSOI010000001.1"/>
</dbReference>
<dbReference type="InterPro" id="IPR000835">
    <property type="entry name" value="HTH_MarR-typ"/>
</dbReference>
<dbReference type="PANTHER" id="PTHR39515">
    <property type="entry name" value="CONSERVED PROTEIN"/>
    <property type="match status" value="1"/>
</dbReference>
<feature type="domain" description="HTH marR-type" evidence="1">
    <location>
        <begin position="1"/>
        <end position="136"/>
    </location>
</feature>
<organism evidence="2 3">
    <name type="scientific">Aeromicrobium endophyticum</name>
    <dbReference type="NCBI Taxonomy" id="2292704"/>
    <lineage>
        <taxon>Bacteria</taxon>
        <taxon>Bacillati</taxon>
        <taxon>Actinomycetota</taxon>
        <taxon>Actinomycetes</taxon>
        <taxon>Propionibacteriales</taxon>
        <taxon>Nocardioidaceae</taxon>
        <taxon>Aeromicrobium</taxon>
    </lineage>
</organism>
<dbReference type="AlphaFoldDB" id="A0A371P8K0"/>
<dbReference type="Gene3D" id="1.10.10.10">
    <property type="entry name" value="Winged helix-like DNA-binding domain superfamily/Winged helix DNA-binding domain"/>
    <property type="match status" value="1"/>
</dbReference>